<dbReference type="SMART" id="SM00220">
    <property type="entry name" value="S_TKc"/>
    <property type="match status" value="1"/>
</dbReference>
<dbReference type="InterPro" id="IPR017441">
    <property type="entry name" value="Protein_kinase_ATP_BS"/>
</dbReference>
<feature type="binding site" evidence="12">
    <location>
        <position position="42"/>
    </location>
    <ligand>
        <name>ATP</name>
        <dbReference type="ChEBI" id="CHEBI:30616"/>
    </ligand>
</feature>
<proteinExistence type="inferred from homology"/>
<evidence type="ECO:0000256" key="2">
    <source>
        <dbReference type="ARBA" id="ARBA00006234"/>
    </source>
</evidence>
<evidence type="ECO:0000256" key="11">
    <source>
        <dbReference type="ARBA" id="ARBA00048679"/>
    </source>
</evidence>
<dbReference type="PROSITE" id="PS00108">
    <property type="entry name" value="PROTEIN_KINASE_ST"/>
    <property type="match status" value="1"/>
</dbReference>
<evidence type="ECO:0000256" key="13">
    <source>
        <dbReference type="RuleBase" id="RU000304"/>
    </source>
</evidence>
<dbReference type="InterPro" id="IPR000719">
    <property type="entry name" value="Prot_kinase_dom"/>
</dbReference>
<evidence type="ECO:0000256" key="9">
    <source>
        <dbReference type="ARBA" id="ARBA00023211"/>
    </source>
</evidence>
<keyword evidence="5" id="KW-0808">Transferase</keyword>
<protein>
    <recommendedName>
        <fullName evidence="3">non-specific serine/threonine protein kinase</fullName>
        <ecNumber evidence="3">2.7.11.1</ecNumber>
    </recommendedName>
</protein>
<keyword evidence="4 13" id="KW-0723">Serine/threonine-protein kinase</keyword>
<evidence type="ECO:0000256" key="4">
    <source>
        <dbReference type="ARBA" id="ARBA00022527"/>
    </source>
</evidence>
<dbReference type="PANTHER" id="PTHR43895:SF104">
    <property type="entry name" value="CBL-INTERACTING SERINE_THREONINE-PROTEIN KINASE 3"/>
    <property type="match status" value="1"/>
</dbReference>
<keyword evidence="18" id="KW-1185">Reference proteome</keyword>
<feature type="transmembrane region" description="Helical" evidence="14">
    <location>
        <begin position="197"/>
        <end position="214"/>
    </location>
</feature>
<dbReference type="CDD" id="cd12195">
    <property type="entry name" value="CIPK_C"/>
    <property type="match status" value="1"/>
</dbReference>
<comment type="caution">
    <text evidence="17">The sequence shown here is derived from an EMBL/GenBank/DDBJ whole genome shotgun (WGS) entry which is preliminary data.</text>
</comment>
<keyword evidence="9" id="KW-0464">Manganese</keyword>
<dbReference type="InterPro" id="IPR018451">
    <property type="entry name" value="NAF/FISL_domain"/>
</dbReference>
<evidence type="ECO:0000259" key="15">
    <source>
        <dbReference type="PROSITE" id="PS50011"/>
    </source>
</evidence>
<dbReference type="GO" id="GO:0004674">
    <property type="term" value="F:protein serine/threonine kinase activity"/>
    <property type="evidence" value="ECO:0007669"/>
    <property type="project" value="UniProtKB-KW"/>
</dbReference>
<dbReference type="Gene3D" id="3.30.310.80">
    <property type="entry name" value="Kinase associated domain 1, KA1"/>
    <property type="match status" value="1"/>
</dbReference>
<evidence type="ECO:0000259" key="16">
    <source>
        <dbReference type="PROSITE" id="PS50816"/>
    </source>
</evidence>
<dbReference type="PROSITE" id="PS50011">
    <property type="entry name" value="PROTEIN_KINASE_DOM"/>
    <property type="match status" value="1"/>
</dbReference>
<evidence type="ECO:0000256" key="8">
    <source>
        <dbReference type="ARBA" id="ARBA00022840"/>
    </source>
</evidence>
<comment type="similarity">
    <text evidence="2">Belongs to the protein kinase superfamily. CAMK Ser/Thr protein kinase family. SNF1 subfamily.</text>
</comment>
<keyword evidence="6 12" id="KW-0547">Nucleotide-binding</keyword>
<evidence type="ECO:0000256" key="3">
    <source>
        <dbReference type="ARBA" id="ARBA00012513"/>
    </source>
</evidence>
<comment type="cofactor">
    <cofactor evidence="1">
        <name>Mn(2+)</name>
        <dbReference type="ChEBI" id="CHEBI:29035"/>
    </cofactor>
</comment>
<evidence type="ECO:0000256" key="6">
    <source>
        <dbReference type="ARBA" id="ARBA00022741"/>
    </source>
</evidence>
<dbReference type="EC" id="2.7.11.1" evidence="3"/>
<name>A0AAP0CYG8_9ASTR</name>
<dbReference type="PROSITE" id="PS50816">
    <property type="entry name" value="NAF"/>
    <property type="match status" value="1"/>
</dbReference>
<dbReference type="PROSITE" id="PS00107">
    <property type="entry name" value="PROTEIN_KINASE_ATP"/>
    <property type="match status" value="1"/>
</dbReference>
<dbReference type="InterPro" id="IPR011009">
    <property type="entry name" value="Kinase-like_dom_sf"/>
</dbReference>
<dbReference type="AlphaFoldDB" id="A0AAP0CYG8"/>
<sequence length="439" mass="50143">MNPQKIKRRVGKYELGRTIGEGSFAKVKFARNSETGEPVAIKILDKEKVVKHKMAEQIKMEIATMKLIKHPNVVQLYEVMGSKTKIFIVLEFVTGGELFDKIVNHGRMHEDEARKYFQQLINAVDYCHSRGVYHRDLKPENLLLDSAGKLKVSDFGLSALSRQVRDDGLLHTTCGTPNYVAPEVLDDRGYNGATADLWSCGVILFVLLAGYLPFDDSNLMNLYKKISAAEFTCPPWVSFSAMKLITRILDPHPTTRITIPELLNDEWFKKGFKQPEFMEKEEANFDDVEAAFQDSEEYHVTEKKEELPAAMNAFELISMSKGLNLDNLFEMEQGFKRETRFTSRCPANEIVSKIEEAAKPLGFDVHKKNYKLRLQNIKAGRKGNLNIATEVFQVAPSLHMVEVRKAKGDTLEFHKFYKRLSSSLTDVVWKTEEEMQESK</sequence>
<dbReference type="EMBL" id="JBCNJP010000019">
    <property type="protein sequence ID" value="KAK9062647.1"/>
    <property type="molecule type" value="Genomic_DNA"/>
</dbReference>
<evidence type="ECO:0000256" key="12">
    <source>
        <dbReference type="PROSITE-ProRule" id="PRU10141"/>
    </source>
</evidence>
<dbReference type="Pfam" id="PF00069">
    <property type="entry name" value="Pkinase"/>
    <property type="match status" value="1"/>
</dbReference>
<evidence type="ECO:0000256" key="7">
    <source>
        <dbReference type="ARBA" id="ARBA00022777"/>
    </source>
</evidence>
<dbReference type="GO" id="GO:0007165">
    <property type="term" value="P:signal transduction"/>
    <property type="evidence" value="ECO:0007669"/>
    <property type="project" value="InterPro"/>
</dbReference>
<organism evidence="17 18">
    <name type="scientific">Deinandra increscens subsp. villosa</name>
    <dbReference type="NCBI Taxonomy" id="3103831"/>
    <lineage>
        <taxon>Eukaryota</taxon>
        <taxon>Viridiplantae</taxon>
        <taxon>Streptophyta</taxon>
        <taxon>Embryophyta</taxon>
        <taxon>Tracheophyta</taxon>
        <taxon>Spermatophyta</taxon>
        <taxon>Magnoliopsida</taxon>
        <taxon>eudicotyledons</taxon>
        <taxon>Gunneridae</taxon>
        <taxon>Pentapetalae</taxon>
        <taxon>asterids</taxon>
        <taxon>campanulids</taxon>
        <taxon>Asterales</taxon>
        <taxon>Asteraceae</taxon>
        <taxon>Asteroideae</taxon>
        <taxon>Heliantheae alliance</taxon>
        <taxon>Madieae</taxon>
        <taxon>Madiinae</taxon>
        <taxon>Deinandra</taxon>
    </lineage>
</organism>
<keyword evidence="14" id="KW-1133">Transmembrane helix</keyword>
<evidence type="ECO:0000256" key="14">
    <source>
        <dbReference type="SAM" id="Phobius"/>
    </source>
</evidence>
<keyword evidence="7" id="KW-0418">Kinase</keyword>
<keyword evidence="8 12" id="KW-0067">ATP-binding</keyword>
<dbReference type="GO" id="GO:0005524">
    <property type="term" value="F:ATP binding"/>
    <property type="evidence" value="ECO:0007669"/>
    <property type="project" value="UniProtKB-UniRule"/>
</dbReference>
<evidence type="ECO:0000313" key="18">
    <source>
        <dbReference type="Proteomes" id="UP001408789"/>
    </source>
</evidence>
<comment type="catalytic activity">
    <reaction evidence="10">
        <text>L-threonyl-[protein] + ATP = O-phospho-L-threonyl-[protein] + ADP + H(+)</text>
        <dbReference type="Rhea" id="RHEA:46608"/>
        <dbReference type="Rhea" id="RHEA-COMP:11060"/>
        <dbReference type="Rhea" id="RHEA-COMP:11605"/>
        <dbReference type="ChEBI" id="CHEBI:15378"/>
        <dbReference type="ChEBI" id="CHEBI:30013"/>
        <dbReference type="ChEBI" id="CHEBI:30616"/>
        <dbReference type="ChEBI" id="CHEBI:61977"/>
        <dbReference type="ChEBI" id="CHEBI:456216"/>
        <dbReference type="EC" id="2.7.11.1"/>
    </reaction>
</comment>
<evidence type="ECO:0000256" key="5">
    <source>
        <dbReference type="ARBA" id="ARBA00022679"/>
    </source>
</evidence>
<comment type="catalytic activity">
    <reaction evidence="11">
        <text>L-seryl-[protein] + ATP = O-phospho-L-seryl-[protein] + ADP + H(+)</text>
        <dbReference type="Rhea" id="RHEA:17989"/>
        <dbReference type="Rhea" id="RHEA-COMP:9863"/>
        <dbReference type="Rhea" id="RHEA-COMP:11604"/>
        <dbReference type="ChEBI" id="CHEBI:15378"/>
        <dbReference type="ChEBI" id="CHEBI:29999"/>
        <dbReference type="ChEBI" id="CHEBI:30616"/>
        <dbReference type="ChEBI" id="CHEBI:83421"/>
        <dbReference type="ChEBI" id="CHEBI:456216"/>
        <dbReference type="EC" id="2.7.11.1"/>
    </reaction>
</comment>
<evidence type="ECO:0000313" key="17">
    <source>
        <dbReference type="EMBL" id="KAK9062647.1"/>
    </source>
</evidence>
<dbReference type="Gene3D" id="3.30.200.20">
    <property type="entry name" value="Phosphorylase Kinase, domain 1"/>
    <property type="match status" value="1"/>
</dbReference>
<dbReference type="FunFam" id="3.30.310.80:FF:000002">
    <property type="entry name" value="Non-specific serine/threonine protein kinase"/>
    <property type="match status" value="1"/>
</dbReference>
<dbReference type="InterPro" id="IPR004041">
    <property type="entry name" value="NAF_dom"/>
</dbReference>
<feature type="domain" description="Protein kinase" evidence="15">
    <location>
        <begin position="13"/>
        <end position="268"/>
    </location>
</feature>
<dbReference type="SUPFAM" id="SSF56112">
    <property type="entry name" value="Protein kinase-like (PK-like)"/>
    <property type="match status" value="1"/>
</dbReference>
<dbReference type="FunFam" id="3.30.200.20:FF:000096">
    <property type="entry name" value="Non-specific serine/threonine protein kinase"/>
    <property type="match status" value="1"/>
</dbReference>
<dbReference type="Proteomes" id="UP001408789">
    <property type="component" value="Unassembled WGS sequence"/>
</dbReference>
<dbReference type="Pfam" id="PF03822">
    <property type="entry name" value="NAF"/>
    <property type="match status" value="1"/>
</dbReference>
<evidence type="ECO:0000256" key="1">
    <source>
        <dbReference type="ARBA" id="ARBA00001936"/>
    </source>
</evidence>
<dbReference type="PANTHER" id="PTHR43895">
    <property type="entry name" value="CALCIUM/CALMODULIN-DEPENDENT PROTEIN KINASE KINASE-RELATED"/>
    <property type="match status" value="1"/>
</dbReference>
<feature type="domain" description="NAF" evidence="16">
    <location>
        <begin position="306"/>
        <end position="330"/>
    </location>
</feature>
<evidence type="ECO:0000256" key="10">
    <source>
        <dbReference type="ARBA" id="ARBA00047899"/>
    </source>
</evidence>
<reference evidence="17 18" key="1">
    <citation type="submission" date="2024-04" db="EMBL/GenBank/DDBJ databases">
        <title>The reference genome of an endangered Asteraceae, Deinandra increscens subsp. villosa, native to the Central Coast of California.</title>
        <authorList>
            <person name="Guilliams M."/>
            <person name="Hasenstab-Lehman K."/>
            <person name="Meyer R."/>
            <person name="Mcevoy S."/>
        </authorList>
    </citation>
    <scope>NUCLEOTIDE SEQUENCE [LARGE SCALE GENOMIC DNA]</scope>
    <source>
        <tissue evidence="17">Leaf</tissue>
    </source>
</reference>
<dbReference type="InterPro" id="IPR008271">
    <property type="entry name" value="Ser/Thr_kinase_AS"/>
</dbReference>
<gene>
    <name evidence="17" type="ORF">SSX86_019835</name>
</gene>
<dbReference type="CDD" id="cd14663">
    <property type="entry name" value="STKc_SnRK3"/>
    <property type="match status" value="1"/>
</dbReference>
<keyword evidence="14" id="KW-0472">Membrane</keyword>
<accession>A0AAP0CYG8</accession>
<dbReference type="Gene3D" id="1.10.510.10">
    <property type="entry name" value="Transferase(Phosphotransferase) domain 1"/>
    <property type="match status" value="1"/>
</dbReference>
<keyword evidence="14" id="KW-0812">Transmembrane</keyword>
<dbReference type="FunFam" id="1.10.510.10:FF:000279">
    <property type="entry name" value="Non-specific serine/threonine protein kinase"/>
    <property type="match status" value="1"/>
</dbReference>